<dbReference type="AlphaFoldDB" id="A0A0F9WV40"/>
<reference evidence="2" key="1">
    <citation type="journal article" date="2015" name="Nature">
        <title>Complex archaea that bridge the gap between prokaryotes and eukaryotes.</title>
        <authorList>
            <person name="Spang A."/>
            <person name="Saw J.H."/>
            <person name="Jorgensen S.L."/>
            <person name="Zaremba-Niedzwiedzka K."/>
            <person name="Martijn J."/>
            <person name="Lind A.E."/>
            <person name="van Eijk R."/>
            <person name="Schleper C."/>
            <person name="Guy L."/>
            <person name="Ettema T.J."/>
        </authorList>
    </citation>
    <scope>NUCLEOTIDE SEQUENCE</scope>
</reference>
<sequence>MSDIEHLQGRILAALERASRGADKLAVAKDEIPDLSQDLAQERAVNVELAEQVEALKKRLADETSHLRAELATAQAQNNSADAARTQTEKLDMELQRVRRANAQLAEACAALREANAEGVGDAGLINVALQAELDAVHAARRADVAEADAILSVLTPLVPTAEESA</sequence>
<feature type="coiled-coil region" evidence="1">
    <location>
        <begin position="39"/>
        <end position="118"/>
    </location>
</feature>
<organism evidence="2">
    <name type="scientific">marine sediment metagenome</name>
    <dbReference type="NCBI Taxonomy" id="412755"/>
    <lineage>
        <taxon>unclassified sequences</taxon>
        <taxon>metagenomes</taxon>
        <taxon>ecological metagenomes</taxon>
    </lineage>
</organism>
<accession>A0A0F9WV40</accession>
<comment type="caution">
    <text evidence="2">The sequence shown here is derived from an EMBL/GenBank/DDBJ whole genome shotgun (WGS) entry which is preliminary data.</text>
</comment>
<protein>
    <submittedName>
        <fullName evidence="2">Uncharacterized protein</fullName>
    </submittedName>
</protein>
<keyword evidence="1" id="KW-0175">Coiled coil</keyword>
<evidence type="ECO:0000256" key="1">
    <source>
        <dbReference type="SAM" id="Coils"/>
    </source>
</evidence>
<evidence type="ECO:0000313" key="2">
    <source>
        <dbReference type="EMBL" id="KKN90246.1"/>
    </source>
</evidence>
<proteinExistence type="predicted"/>
<name>A0A0F9WV40_9ZZZZ</name>
<dbReference type="EMBL" id="LAZR01000112">
    <property type="protein sequence ID" value="KKN90246.1"/>
    <property type="molecule type" value="Genomic_DNA"/>
</dbReference>
<gene>
    <name evidence="2" type="ORF">LCGC14_0230800</name>
</gene>